<gene>
    <name evidence="2" type="ordered locus">Gmet_3144</name>
</gene>
<dbReference type="EMBL" id="CP000148">
    <property type="protein sequence ID" value="ABB33357.1"/>
    <property type="molecule type" value="Genomic_DNA"/>
</dbReference>
<dbReference type="Gene3D" id="3.40.50.720">
    <property type="entry name" value="NAD(P)-binding Rossmann-like Domain"/>
    <property type="match status" value="1"/>
</dbReference>
<evidence type="ECO:0000313" key="2">
    <source>
        <dbReference type="EMBL" id="ABB33357.1"/>
    </source>
</evidence>
<sequence length="294" mass="32626">MKIFLTGGTGFIGGHVRKALLEAGHRIRLLVHRRHEGVEAGVEQAEGDVTRLDTFATAVEGCDATINLVGIIREFPGRGMTFDKLHVEATQNVVEAARRAGIRRHLQMSALGSRPNATSRYHQTKWRAEEEVRASGLEWTIFRPSIVFGPKDDFINKLAGYIRSYPAVPVIGDGKYRLQPVAADDVARCFVLALEKPETVGQAYELCGPDRISYNDLLDTIGRIVGKGHVPKVPNPLGIMKLVVPVMQGFSFFPITMDQITMLVEENICASPWPQVFGFDPECFELGIAKYLRH</sequence>
<reference evidence="2 3" key="1">
    <citation type="submission" date="2005-10" db="EMBL/GenBank/DDBJ databases">
        <title>Complete sequence of Geobacter metallireducens GS-15.</title>
        <authorList>
            <consortium name="US DOE Joint Genome Institute"/>
            <person name="Copeland A."/>
            <person name="Lucas S."/>
            <person name="Lapidus A."/>
            <person name="Barry K."/>
            <person name="Detter J.C."/>
            <person name="Glavina T."/>
            <person name="Hammon N."/>
            <person name="Israni S."/>
            <person name="Pitluck S."/>
            <person name="Di Bartolo G."/>
            <person name="Chain P."/>
            <person name="Schmutz J."/>
            <person name="Larimer F."/>
            <person name="Land M."/>
            <person name="Kyrpides N."/>
            <person name="Ivanova N."/>
            <person name="Richardson P."/>
        </authorList>
    </citation>
    <scope>NUCLEOTIDE SEQUENCE [LARGE SCALE GENOMIC DNA]</scope>
    <source>
        <strain evidence="3">ATCC 53774 / DSM 7210 / GS-15</strain>
    </source>
</reference>
<dbReference type="CDD" id="cd05271">
    <property type="entry name" value="NDUFA9_like_SDR_a"/>
    <property type="match status" value="1"/>
</dbReference>
<dbReference type="InterPro" id="IPR036291">
    <property type="entry name" value="NAD(P)-bd_dom_sf"/>
</dbReference>
<dbReference type="Proteomes" id="UP000007073">
    <property type="component" value="Chromosome"/>
</dbReference>
<dbReference type="RefSeq" id="WP_004513860.1">
    <property type="nucleotide sequence ID" value="NC_007517.1"/>
</dbReference>
<dbReference type="DNASU" id="3740918"/>
<evidence type="ECO:0000259" key="1">
    <source>
        <dbReference type="Pfam" id="PF01370"/>
    </source>
</evidence>
<accession>Q39QW7</accession>
<dbReference type="AlphaFoldDB" id="Q39QW7"/>
<dbReference type="FunFam" id="3.40.50.720:FF:000702">
    <property type="entry name" value="NADH dehydrogenase (Ubiquinone)"/>
    <property type="match status" value="1"/>
</dbReference>
<keyword evidence="3" id="KW-1185">Reference proteome</keyword>
<dbReference type="GO" id="GO:0044877">
    <property type="term" value="F:protein-containing complex binding"/>
    <property type="evidence" value="ECO:0007669"/>
    <property type="project" value="TreeGrafter"/>
</dbReference>
<feature type="domain" description="NAD-dependent epimerase/dehydratase" evidence="1">
    <location>
        <begin position="3"/>
        <end position="205"/>
    </location>
</feature>
<reference evidence="2 3" key="2">
    <citation type="journal article" date="2009" name="BMC Microbiol.">
        <title>The genome sequence of Geobacter metallireducens: features of metabolism, physiology and regulation common and dissimilar to Geobacter sulfurreducens.</title>
        <authorList>
            <person name="Aklujkar M."/>
            <person name="Krushkal J."/>
            <person name="DiBartolo G."/>
            <person name="Lapidus A."/>
            <person name="Land M.L."/>
            <person name="Lovley D.R."/>
        </authorList>
    </citation>
    <scope>NUCLEOTIDE SEQUENCE [LARGE SCALE GENOMIC DNA]</scope>
    <source>
        <strain evidence="3">ATCC 53774 / DSM 7210 / GS-15</strain>
    </source>
</reference>
<dbReference type="SUPFAM" id="SSF51735">
    <property type="entry name" value="NAD(P)-binding Rossmann-fold domains"/>
    <property type="match status" value="1"/>
</dbReference>
<dbReference type="PANTHER" id="PTHR12126:SF11">
    <property type="entry name" value="NADH DEHYDROGENASE [UBIQUINONE] 1 ALPHA SUBCOMPLEX SUBUNIT 9, MITOCHONDRIAL"/>
    <property type="match status" value="1"/>
</dbReference>
<dbReference type="Pfam" id="PF01370">
    <property type="entry name" value="Epimerase"/>
    <property type="match status" value="1"/>
</dbReference>
<dbReference type="InterPro" id="IPR001509">
    <property type="entry name" value="Epimerase_deHydtase"/>
</dbReference>
<dbReference type="KEGG" id="gme:Gmet_3144"/>
<name>Q39QW7_GEOMG</name>
<evidence type="ECO:0000313" key="3">
    <source>
        <dbReference type="Proteomes" id="UP000007073"/>
    </source>
</evidence>
<dbReference type="InterPro" id="IPR051207">
    <property type="entry name" value="ComplexI_NDUFA9_subunit"/>
</dbReference>
<organism evidence="2 3">
    <name type="scientific">Geobacter metallireducens (strain ATCC 53774 / DSM 7210 / GS-15)</name>
    <dbReference type="NCBI Taxonomy" id="269799"/>
    <lineage>
        <taxon>Bacteria</taxon>
        <taxon>Pseudomonadati</taxon>
        <taxon>Thermodesulfobacteriota</taxon>
        <taxon>Desulfuromonadia</taxon>
        <taxon>Geobacterales</taxon>
        <taxon>Geobacteraceae</taxon>
        <taxon>Geobacter</taxon>
    </lineage>
</organism>
<protein>
    <submittedName>
        <fullName evidence="2">NAD-dependent nucleoside diphosphate-sugar epimerase/dehydratase</fullName>
    </submittedName>
</protein>
<dbReference type="eggNOG" id="COG0702">
    <property type="taxonomic scope" value="Bacteria"/>
</dbReference>
<proteinExistence type="predicted"/>
<dbReference type="HOGENOM" id="CLU_007383_6_5_7"/>
<dbReference type="STRING" id="269799.Gmet_3144"/>
<dbReference type="PANTHER" id="PTHR12126">
    <property type="entry name" value="NADH-UBIQUINONE OXIDOREDUCTASE 39 KDA SUBUNIT-RELATED"/>
    <property type="match status" value="1"/>
</dbReference>